<dbReference type="Gene3D" id="1.10.3090.10">
    <property type="entry name" value="cca-adding enzyme, domain 2"/>
    <property type="match status" value="1"/>
</dbReference>
<keyword evidence="1 7" id="KW-0808">Transferase</keyword>
<evidence type="ECO:0000256" key="6">
    <source>
        <dbReference type="ARBA" id="ARBA00023268"/>
    </source>
</evidence>
<dbReference type="RefSeq" id="WP_208414236.1">
    <property type="nucleotide sequence ID" value="NZ_BAAADC010000001.1"/>
</dbReference>
<reference evidence="10 11" key="1">
    <citation type="submission" date="2020-03" db="EMBL/GenBank/DDBJ databases">
        <title>Genomic Encyclopedia of Type Strains, Phase IV (KMG-IV): sequencing the most valuable type-strain genomes for metagenomic binning, comparative biology and taxonomic classification.</title>
        <authorList>
            <person name="Goeker M."/>
        </authorList>
    </citation>
    <scope>NUCLEOTIDE SEQUENCE [LARGE SCALE GENOMIC DNA]</scope>
    <source>
        <strain evidence="10 11">DSM 19867</strain>
    </source>
</reference>
<dbReference type="SUPFAM" id="SSF81301">
    <property type="entry name" value="Nucleotidyltransferase"/>
    <property type="match status" value="1"/>
</dbReference>
<evidence type="ECO:0000256" key="3">
    <source>
        <dbReference type="ARBA" id="ARBA00022737"/>
    </source>
</evidence>
<evidence type="ECO:0000256" key="4">
    <source>
        <dbReference type="ARBA" id="ARBA00022801"/>
    </source>
</evidence>
<feature type="region of interest" description="Uridylyltransferase" evidence="7">
    <location>
        <begin position="1"/>
        <end position="376"/>
    </location>
</feature>
<dbReference type="GO" id="GO:0008882">
    <property type="term" value="F:[glutamate-ammonia-ligase] adenylyltransferase activity"/>
    <property type="evidence" value="ECO:0007669"/>
    <property type="project" value="InterPro"/>
</dbReference>
<evidence type="ECO:0000259" key="9">
    <source>
        <dbReference type="PROSITE" id="PS51831"/>
    </source>
</evidence>
<evidence type="ECO:0000256" key="5">
    <source>
        <dbReference type="ARBA" id="ARBA00022842"/>
    </source>
</evidence>
<sequence>MSAPAKKAPRTVPLDGDILRQDLTALGSRIAPRDELRKEALVLIKGAFQNARGRIKDQVMSGKLHGLEAARQLSAIQDSVIQVLYDFAVKEFYPPSKKDASEQLTVVATGGYGRGELAPGSDVDLLFIRPFKPTEWDQHVIEFILYMLWDLGLKVGHATRSLPECVRLAKQDITIRTALLEARYLWGDLSLYNQLRKMFWSEIATGSGQDFVEAKLAERDERHRAQGESRYLVEPNIKEGKGGLRDLQTLYWIGKYLYHVYDAADLVQHNVFTKEEYKTFQNAEAFLWNVRVKLHYLMGRAEERLSFDAQPGLAAAMGYTAEKPREAVENFMRAYFLVAKDVGGLTRIFCKALEVQNRKRRRSIARIMPGFLKLRSNSDDFFVDTGRLNARPDAFKRDKVNLLRLFHMADTKGIGVHPDAMRTVTRSLDLIDDGLRNDKEANRLFLEMLTSRNDPEKSLKRMNEAGVLGRFVPEFGRIVALMQFNMYHHYTVDEHLIRAVGNVASIERGEHGNEHPIAHDMIKRIAPREVLYCAMLLHDIAKGLPGDHSKVGADIARACCQRWGLPESETTSVVWLVEHHLVMSDTAQRRDITDPKTVRDFVDVVQSPELLRMLLVLTIADIRAVGPGVWNGWKGQLLRELYFEAESVMSGGDSTKSHSSRVEEAKQALTVQLKDMSPEERDRQISRHYDSYWLTLDTATHERHARMLAEADKKGEMLALDAVSNAFRAVTEITIYTPDHPGLFSQVTGAIAAAGGSIVDAKVFTTSDGFALDVFSVQDAESGPFGDAERAQRLKQTILRIVRGEVQPEALFSKRPVYNKASAFKVSPRVSFDNEASHQATVIEVRGRDRVGFLHDVSTALFEAGLSISSAMIATYGERVVDVFYVRDGFGHKIVHTGRLKAIEDMLLRAVEGNKTS</sequence>
<dbReference type="Pfam" id="PF01842">
    <property type="entry name" value="ACT"/>
    <property type="match status" value="2"/>
</dbReference>
<evidence type="ECO:0000313" key="10">
    <source>
        <dbReference type="EMBL" id="NIK87724.1"/>
    </source>
</evidence>
<evidence type="ECO:0000256" key="1">
    <source>
        <dbReference type="ARBA" id="ARBA00022679"/>
    </source>
</evidence>
<dbReference type="GO" id="GO:0008773">
    <property type="term" value="F:[protein-PII] uridylyltransferase activity"/>
    <property type="evidence" value="ECO:0007669"/>
    <property type="project" value="UniProtKB-UniRule"/>
</dbReference>
<dbReference type="Gene3D" id="3.30.460.10">
    <property type="entry name" value="Beta Polymerase, domain 2"/>
    <property type="match status" value="1"/>
</dbReference>
<dbReference type="EC" id="3.1.4.-" evidence="7"/>
<dbReference type="SUPFAM" id="SSF55021">
    <property type="entry name" value="ACT-like"/>
    <property type="match status" value="2"/>
</dbReference>
<comment type="cofactor">
    <cofactor evidence="7">
        <name>Mg(2+)</name>
        <dbReference type="ChEBI" id="CHEBI:18420"/>
    </cofactor>
</comment>
<evidence type="ECO:0000256" key="7">
    <source>
        <dbReference type="HAMAP-Rule" id="MF_00277"/>
    </source>
</evidence>
<dbReference type="CDD" id="cd04899">
    <property type="entry name" value="ACT_ACR-UUR-like_2"/>
    <property type="match status" value="1"/>
</dbReference>
<feature type="domain" description="ACT" evidence="8">
    <location>
        <begin position="842"/>
        <end position="917"/>
    </location>
</feature>
<gene>
    <name evidence="7" type="primary">glnD</name>
    <name evidence="10" type="ORF">FHS83_001042</name>
</gene>
<dbReference type="Proteomes" id="UP000570514">
    <property type="component" value="Unassembled WGS sequence"/>
</dbReference>
<dbReference type="NCBIfam" id="TIGR01693">
    <property type="entry name" value="UTase_glnD"/>
    <property type="match status" value="1"/>
</dbReference>
<dbReference type="EMBL" id="JAASRM010000001">
    <property type="protein sequence ID" value="NIK87724.1"/>
    <property type="molecule type" value="Genomic_DNA"/>
</dbReference>
<dbReference type="InterPro" id="IPR002912">
    <property type="entry name" value="ACT_dom"/>
</dbReference>
<dbReference type="CDD" id="cd00077">
    <property type="entry name" value="HDc"/>
    <property type="match status" value="1"/>
</dbReference>
<dbReference type="Pfam" id="PF08335">
    <property type="entry name" value="GlnD_UR_UTase"/>
    <property type="match status" value="1"/>
</dbReference>
<dbReference type="InterPro" id="IPR045865">
    <property type="entry name" value="ACT-like_dom_sf"/>
</dbReference>
<evidence type="ECO:0000313" key="11">
    <source>
        <dbReference type="Proteomes" id="UP000570514"/>
    </source>
</evidence>
<dbReference type="NCBIfam" id="NF003467">
    <property type="entry name" value="PRK05092.1"/>
    <property type="match status" value="1"/>
</dbReference>
<dbReference type="InterPro" id="IPR043519">
    <property type="entry name" value="NT_sf"/>
</dbReference>
<dbReference type="PANTHER" id="PTHR47320:SF1">
    <property type="entry name" value="BIFUNCTIONAL URIDYLYLTRANSFERASE_URIDYLYL-REMOVING ENZYME"/>
    <property type="match status" value="1"/>
</dbReference>
<dbReference type="InterPro" id="IPR005190">
    <property type="entry name" value="GlnE_rpt_dom"/>
</dbReference>
<evidence type="ECO:0000256" key="2">
    <source>
        <dbReference type="ARBA" id="ARBA00022695"/>
    </source>
</evidence>
<dbReference type="GO" id="GO:0006808">
    <property type="term" value="P:regulation of nitrogen utilization"/>
    <property type="evidence" value="ECO:0007669"/>
    <property type="project" value="UniProtKB-UniRule"/>
</dbReference>
<dbReference type="CDD" id="cd05401">
    <property type="entry name" value="NT_GlnE_GlnD_like"/>
    <property type="match status" value="1"/>
</dbReference>
<comment type="similarity">
    <text evidence="7">Belongs to the GlnD family.</text>
</comment>
<keyword evidence="6 7" id="KW-0511">Multifunctional enzyme</keyword>
<comment type="function">
    <text evidence="7">Modifies, by uridylylation and deuridylylation, the PII regulatory proteins (GlnB and homologs), in response to the nitrogen status of the cell that GlnD senses through the glutamine level. Under low glutamine levels, catalyzes the conversion of the PII proteins and UTP to PII-UMP and PPi, while under higher glutamine levels, GlnD hydrolyzes PII-UMP to PII and UMP (deuridylylation). Thus, controls uridylylation state and activity of the PII proteins, and plays an important role in the regulation of nitrogen metabolism.</text>
</comment>
<dbReference type="Pfam" id="PF01966">
    <property type="entry name" value="HD"/>
    <property type="match status" value="1"/>
</dbReference>
<evidence type="ECO:0000259" key="8">
    <source>
        <dbReference type="PROSITE" id="PS51671"/>
    </source>
</evidence>
<dbReference type="Pfam" id="PF03710">
    <property type="entry name" value="GlnE"/>
    <property type="match status" value="1"/>
</dbReference>
<comment type="catalytic activity">
    <reaction evidence="7">
        <text>[protein-PII]-uridylyl-L-tyrosine + H2O = [protein-PII]-L-tyrosine + UMP + H(+)</text>
        <dbReference type="Rhea" id="RHEA:48600"/>
        <dbReference type="Rhea" id="RHEA-COMP:12147"/>
        <dbReference type="Rhea" id="RHEA-COMP:12148"/>
        <dbReference type="ChEBI" id="CHEBI:15377"/>
        <dbReference type="ChEBI" id="CHEBI:15378"/>
        <dbReference type="ChEBI" id="CHEBI:46858"/>
        <dbReference type="ChEBI" id="CHEBI:57865"/>
        <dbReference type="ChEBI" id="CHEBI:90602"/>
    </reaction>
</comment>
<dbReference type="InterPro" id="IPR013546">
    <property type="entry name" value="PII_UdlTrfase/GS_AdlTrfase"/>
</dbReference>
<dbReference type="CDD" id="cd04900">
    <property type="entry name" value="ACT_UUR-like_1"/>
    <property type="match status" value="1"/>
</dbReference>
<accession>A0A846MW38</accession>
<dbReference type="HAMAP" id="MF_00277">
    <property type="entry name" value="PII_uridylyl_transf"/>
    <property type="match status" value="1"/>
</dbReference>
<keyword evidence="11" id="KW-1185">Reference proteome</keyword>
<dbReference type="SMART" id="SM00471">
    <property type="entry name" value="HDc"/>
    <property type="match status" value="1"/>
</dbReference>
<dbReference type="PIRSF" id="PIRSF006288">
    <property type="entry name" value="PII_uridyltransf"/>
    <property type="match status" value="1"/>
</dbReference>
<name>A0A846MW38_9PROT</name>
<dbReference type="InterPro" id="IPR010043">
    <property type="entry name" value="UTase/UR"/>
</dbReference>
<dbReference type="AlphaFoldDB" id="A0A846MW38"/>
<comment type="caution">
    <text evidence="7">Lacks conserved residue(s) required for the propagation of feature annotation.</text>
</comment>
<dbReference type="SUPFAM" id="SSF81891">
    <property type="entry name" value="Poly A polymerase C-terminal region-like"/>
    <property type="match status" value="1"/>
</dbReference>
<proteinExistence type="inferred from homology"/>
<dbReference type="PANTHER" id="PTHR47320">
    <property type="entry name" value="BIFUNCTIONAL URIDYLYLTRANSFERASE/URIDYLYL-REMOVING ENZYME"/>
    <property type="match status" value="1"/>
</dbReference>
<dbReference type="InterPro" id="IPR006674">
    <property type="entry name" value="HD_domain"/>
</dbReference>
<comment type="domain">
    <text evidence="7">Has four distinct domains: an N-terminal nucleotidyltransferase (NT) domain responsible for UTase activity, a central HD domain that encodes UR activity, and two C-terminal ACT domains that seem to have a role in glutamine sensing.</text>
</comment>
<dbReference type="Gene3D" id="3.30.70.260">
    <property type="match status" value="2"/>
</dbReference>
<protein>
    <recommendedName>
        <fullName evidence="7">Bifunctional uridylyltransferase/uridylyl-removing enzyme</fullName>
        <shortName evidence="7">UTase/UR</shortName>
    </recommendedName>
    <alternativeName>
        <fullName evidence="7">Bifunctional [protein-PII] modification enzyme</fullName>
    </alternativeName>
    <alternativeName>
        <fullName evidence="7">Bifunctional nitrogen sensor protein</fullName>
    </alternativeName>
    <domain>
        <recommendedName>
            <fullName evidence="7">[Protein-PII] uridylyltransferase</fullName>
            <shortName evidence="7">PII uridylyltransferase</shortName>
            <shortName evidence="7">UTase</shortName>
            <ecNumber evidence="7">2.7.7.59</ecNumber>
        </recommendedName>
    </domain>
    <domain>
        <recommendedName>
            <fullName evidence="7">[Protein-PII]-UMP uridylyl-removing enzyme</fullName>
            <shortName evidence="7">UR</shortName>
            <ecNumber evidence="7">3.1.4.-</ecNumber>
        </recommendedName>
    </domain>
</protein>
<feature type="domain" description="HD" evidence="9">
    <location>
        <begin position="492"/>
        <end position="614"/>
    </location>
</feature>
<dbReference type="SUPFAM" id="SSF81593">
    <property type="entry name" value="Nucleotidyltransferase substrate binding subunit/domain"/>
    <property type="match status" value="1"/>
</dbReference>
<dbReference type="PROSITE" id="PS51671">
    <property type="entry name" value="ACT"/>
    <property type="match status" value="2"/>
</dbReference>
<dbReference type="InterPro" id="IPR003607">
    <property type="entry name" value="HD/PDEase_dom"/>
</dbReference>
<keyword evidence="5 7" id="KW-0460">Magnesium</keyword>
<keyword evidence="3" id="KW-0677">Repeat</keyword>
<dbReference type="EC" id="2.7.7.59" evidence="7"/>
<dbReference type="GO" id="GO:0008081">
    <property type="term" value="F:phosphoric diester hydrolase activity"/>
    <property type="evidence" value="ECO:0007669"/>
    <property type="project" value="UniProtKB-UniRule"/>
</dbReference>
<dbReference type="PROSITE" id="PS51831">
    <property type="entry name" value="HD"/>
    <property type="match status" value="1"/>
</dbReference>
<organism evidence="10 11">
    <name type="scientific">Rhizomicrobium palustre</name>
    <dbReference type="NCBI Taxonomy" id="189966"/>
    <lineage>
        <taxon>Bacteria</taxon>
        <taxon>Pseudomonadati</taxon>
        <taxon>Pseudomonadota</taxon>
        <taxon>Alphaproteobacteria</taxon>
        <taxon>Micropepsales</taxon>
        <taxon>Micropepsaceae</taxon>
        <taxon>Rhizomicrobium</taxon>
    </lineage>
</organism>
<comment type="catalytic activity">
    <reaction evidence="7">
        <text>[protein-PII]-L-tyrosine + UTP = [protein-PII]-uridylyl-L-tyrosine + diphosphate</text>
        <dbReference type="Rhea" id="RHEA:13673"/>
        <dbReference type="Rhea" id="RHEA-COMP:12147"/>
        <dbReference type="Rhea" id="RHEA-COMP:12148"/>
        <dbReference type="ChEBI" id="CHEBI:33019"/>
        <dbReference type="ChEBI" id="CHEBI:46398"/>
        <dbReference type="ChEBI" id="CHEBI:46858"/>
        <dbReference type="ChEBI" id="CHEBI:90602"/>
        <dbReference type="EC" id="2.7.7.59"/>
    </reaction>
</comment>
<keyword evidence="4 7" id="KW-0378">Hydrolase</keyword>
<feature type="domain" description="ACT" evidence="8">
    <location>
        <begin position="732"/>
        <end position="813"/>
    </location>
</feature>
<comment type="activity regulation">
    <text evidence="7">Uridylyltransferase (UTase) activity is inhibited by glutamine, while glutamine activates uridylyl-removing (UR) activity.</text>
</comment>
<keyword evidence="2 7" id="KW-0548">Nucleotidyltransferase</keyword>
<comment type="caution">
    <text evidence="10">The sequence shown here is derived from an EMBL/GenBank/DDBJ whole genome shotgun (WGS) entry which is preliminary data.</text>
</comment>